<accession>Q3JUJ8</accession>
<dbReference type="EMBL" id="CP000124">
    <property type="protein sequence ID" value="ABA51081.1"/>
    <property type="molecule type" value="Genomic_DNA"/>
</dbReference>
<evidence type="ECO:0000313" key="1">
    <source>
        <dbReference type="EMBL" id="ABA51081.1"/>
    </source>
</evidence>
<reference evidence="1 2" key="1">
    <citation type="submission" date="2005-09" db="EMBL/GenBank/DDBJ databases">
        <authorList>
            <person name="Woods D.E."/>
            <person name="Nierman W.C."/>
        </authorList>
    </citation>
    <scope>NUCLEOTIDE SEQUENCE [LARGE SCALE GENOMIC DNA]</scope>
    <source>
        <strain evidence="1 2">1710b</strain>
    </source>
</reference>
<name>Q3JUJ8_BURP1</name>
<dbReference type="KEGG" id="bpm:BURPS1710b_1345"/>
<dbReference type="HOGENOM" id="CLU_3197089_0_0_4"/>
<gene>
    <name evidence="1" type="ordered locus">BURPS1710b_1345</name>
</gene>
<dbReference type="Proteomes" id="UP000002700">
    <property type="component" value="Chromosome I"/>
</dbReference>
<dbReference type="AlphaFoldDB" id="Q3JUJ8"/>
<protein>
    <submittedName>
        <fullName evidence="1">Uncharacterized protein</fullName>
    </submittedName>
</protein>
<proteinExistence type="predicted"/>
<organism evidence="1 2">
    <name type="scientific">Burkholderia pseudomallei (strain 1710b)</name>
    <dbReference type="NCBI Taxonomy" id="320372"/>
    <lineage>
        <taxon>Bacteria</taxon>
        <taxon>Pseudomonadati</taxon>
        <taxon>Pseudomonadota</taxon>
        <taxon>Betaproteobacteria</taxon>
        <taxon>Burkholderiales</taxon>
        <taxon>Burkholderiaceae</taxon>
        <taxon>Burkholderia</taxon>
        <taxon>pseudomallei group</taxon>
    </lineage>
</organism>
<dbReference type="EnsemblBacteria" id="ABA51081">
    <property type="protein sequence ID" value="ABA51081"/>
    <property type="gene ID" value="BURPS1710b_1345"/>
</dbReference>
<evidence type="ECO:0000313" key="2">
    <source>
        <dbReference type="Proteomes" id="UP000002700"/>
    </source>
</evidence>
<sequence>MTASGAAWGRRPSSFETAACVECPVDGGWPVSSMADARCAAMVDG</sequence>